<evidence type="ECO:0000256" key="3">
    <source>
        <dbReference type="ARBA" id="ARBA00022833"/>
    </source>
</evidence>
<feature type="region of interest" description="Disordered" evidence="5">
    <location>
        <begin position="1"/>
        <end position="21"/>
    </location>
</feature>
<evidence type="ECO:0000256" key="2">
    <source>
        <dbReference type="ARBA" id="ARBA00022771"/>
    </source>
</evidence>
<keyword evidence="3" id="KW-0862">Zinc</keyword>
<dbReference type="EnsemblMetazoa" id="OVOC7887.1">
    <property type="protein sequence ID" value="OVOC7887.1"/>
    <property type="gene ID" value="WBGene00244696"/>
</dbReference>
<evidence type="ECO:0000256" key="5">
    <source>
        <dbReference type="SAM" id="MobiDB-lite"/>
    </source>
</evidence>
<dbReference type="EMBL" id="CMVM020000235">
    <property type="status" value="NOT_ANNOTATED_CDS"/>
    <property type="molecule type" value="Genomic_DNA"/>
</dbReference>
<reference evidence="8" key="1">
    <citation type="submission" date="2013-10" db="EMBL/GenBank/DDBJ databases">
        <title>Genome sequencing of Onchocerca volvulus.</title>
        <authorList>
            <person name="Cotton J."/>
            <person name="Tsai J."/>
            <person name="Stanley E."/>
            <person name="Tracey A."/>
            <person name="Holroyd N."/>
            <person name="Lustigman S."/>
            <person name="Berriman M."/>
        </authorList>
    </citation>
    <scope>NUCLEOTIDE SEQUENCE</scope>
</reference>
<keyword evidence="1" id="KW-0479">Metal-binding</keyword>
<dbReference type="SUPFAM" id="SSF57667">
    <property type="entry name" value="beta-beta-alpha zinc fingers"/>
    <property type="match status" value="1"/>
</dbReference>
<dbReference type="InterPro" id="IPR003656">
    <property type="entry name" value="Znf_BED"/>
</dbReference>
<reference evidence="7" key="2">
    <citation type="submission" date="2018-02" db="UniProtKB">
        <authorList>
            <consortium name="EnsemblMetazoa"/>
        </authorList>
    </citation>
    <scope>IDENTIFICATION</scope>
</reference>
<dbReference type="Proteomes" id="UP000024404">
    <property type="component" value="Unassembled WGS sequence"/>
</dbReference>
<dbReference type="PROSITE" id="PS50808">
    <property type="entry name" value="ZF_BED"/>
    <property type="match status" value="1"/>
</dbReference>
<dbReference type="OMA" id="KTMWGHL"/>
<proteinExistence type="predicted"/>
<evidence type="ECO:0000256" key="1">
    <source>
        <dbReference type="ARBA" id="ARBA00022723"/>
    </source>
</evidence>
<dbReference type="InterPro" id="IPR036236">
    <property type="entry name" value="Znf_C2H2_sf"/>
</dbReference>
<dbReference type="STRING" id="6282.A0A2K6WET7"/>
<accession>A0A2K6WET7</accession>
<dbReference type="SMART" id="SM00614">
    <property type="entry name" value="ZnF_BED"/>
    <property type="match status" value="1"/>
</dbReference>
<keyword evidence="2 4" id="KW-0863">Zinc-finger</keyword>
<feature type="domain" description="BED-type" evidence="6">
    <location>
        <begin position="120"/>
        <end position="164"/>
    </location>
</feature>
<evidence type="ECO:0000313" key="7">
    <source>
        <dbReference type="EnsemblMetazoa" id="OVOC7887.1"/>
    </source>
</evidence>
<organism evidence="7 8">
    <name type="scientific">Onchocerca volvulus</name>
    <dbReference type="NCBI Taxonomy" id="6282"/>
    <lineage>
        <taxon>Eukaryota</taxon>
        <taxon>Metazoa</taxon>
        <taxon>Ecdysozoa</taxon>
        <taxon>Nematoda</taxon>
        <taxon>Chromadorea</taxon>
        <taxon>Rhabditida</taxon>
        <taxon>Spirurina</taxon>
        <taxon>Spiruromorpha</taxon>
        <taxon>Filarioidea</taxon>
        <taxon>Onchocercidae</taxon>
        <taxon>Onchocerca</taxon>
    </lineage>
</organism>
<dbReference type="AlphaFoldDB" id="A0A2K6WET7"/>
<evidence type="ECO:0000313" key="8">
    <source>
        <dbReference type="Proteomes" id="UP000024404"/>
    </source>
</evidence>
<name>A0A2K6WET7_ONCVO</name>
<dbReference type="Pfam" id="PF02892">
    <property type="entry name" value="zf-BED"/>
    <property type="match status" value="1"/>
</dbReference>
<dbReference type="GO" id="GO:0008270">
    <property type="term" value="F:zinc ion binding"/>
    <property type="evidence" value="ECO:0007669"/>
    <property type="project" value="UniProtKB-KW"/>
</dbReference>
<protein>
    <submittedName>
        <fullName evidence="7">BED-type domain-containing protein</fullName>
    </submittedName>
</protein>
<keyword evidence="8" id="KW-1185">Reference proteome</keyword>
<evidence type="ECO:0000256" key="4">
    <source>
        <dbReference type="PROSITE-ProRule" id="PRU00027"/>
    </source>
</evidence>
<sequence>MLEGRDEAFPTSSDVSPDDCVNSKKNNGNNCIDTSVADCTNNLPTSTKSCSNLSTSFPTMVIDEEKEIDDANNNMLNPNISEYSMEMLALLTSSTMATLENHNSDNVKNGTTKKRKSKKFKPSNVWKHFLRLSDGNVRCVHCGKILKRKDSSTKTMWGHLRAIHFKGGDWTVLQQQQTTLRDRNRIEMLCLDELDPSGIITTQNWLEQRVGILGDKSQESQSISERMVGQLDESSTDSLPWTPTQPYIKRNRSLPFVSNGFITNLKNIDHKTINDCTYNSNGLNVTLSTFVQSDRNMEEKSLNFLSSIPHTPEVINITAGYAGNTDHHCLALNGKLEENGNGGYSNADSNSLLSSVQNHLNATNQSVSTITSAIPHILDSFSIFDPESMAIFMRAATDLNCTLSFHCRNNQPQLSFESNRTAANKLKGAEVCMTEMNDEVHIVMRTDGGTEIDKESWKKTDKAQFMWAIRGKCQKVLTQ</sequence>
<dbReference type="EnsemblMetazoa" id="OVOC7887.2">
    <property type="protein sequence ID" value="OVOC7887.2"/>
    <property type="gene ID" value="WBGene00244696"/>
</dbReference>
<evidence type="ECO:0000259" key="6">
    <source>
        <dbReference type="PROSITE" id="PS50808"/>
    </source>
</evidence>
<dbReference type="GO" id="GO:0003677">
    <property type="term" value="F:DNA binding"/>
    <property type="evidence" value="ECO:0007669"/>
    <property type="project" value="InterPro"/>
</dbReference>